<evidence type="ECO:0000256" key="4">
    <source>
        <dbReference type="ARBA" id="ARBA00022679"/>
    </source>
</evidence>
<dbReference type="Pfam" id="PF14765">
    <property type="entry name" value="PS-DH"/>
    <property type="match status" value="1"/>
</dbReference>
<dbReference type="Proteomes" id="UP000192591">
    <property type="component" value="Unassembled WGS sequence"/>
</dbReference>
<dbReference type="Pfam" id="PF00698">
    <property type="entry name" value="Acyl_transf_1"/>
    <property type="match status" value="3"/>
</dbReference>
<dbReference type="InterPro" id="IPR014031">
    <property type="entry name" value="Ketoacyl_synth_C"/>
</dbReference>
<dbReference type="Pfam" id="PF08240">
    <property type="entry name" value="ADH_N"/>
    <property type="match status" value="1"/>
</dbReference>
<accession>A0A1V8ZY44</accession>
<dbReference type="SMART" id="SM00826">
    <property type="entry name" value="PKS_DH"/>
    <property type="match status" value="1"/>
</dbReference>
<dbReference type="PROSITE" id="PS52004">
    <property type="entry name" value="KS3_2"/>
    <property type="match status" value="3"/>
</dbReference>
<comment type="catalytic activity">
    <reaction evidence="9">
        <text>6 (S)-methylmalonyl-CoA + propanoyl-CoA + 6 NADPH + 12 H(+) = 6-deoxyerythronolide B + 6 CO2 + 6 NADP(+) + 7 CoA + H2O</text>
        <dbReference type="Rhea" id="RHEA:23068"/>
        <dbReference type="ChEBI" id="CHEBI:15377"/>
        <dbReference type="ChEBI" id="CHEBI:15378"/>
        <dbReference type="ChEBI" id="CHEBI:16089"/>
        <dbReference type="ChEBI" id="CHEBI:16526"/>
        <dbReference type="ChEBI" id="CHEBI:57287"/>
        <dbReference type="ChEBI" id="CHEBI:57327"/>
        <dbReference type="ChEBI" id="CHEBI:57392"/>
        <dbReference type="ChEBI" id="CHEBI:57783"/>
        <dbReference type="ChEBI" id="CHEBI:58349"/>
        <dbReference type="EC" id="2.3.1.94"/>
    </reaction>
</comment>
<dbReference type="InterPro" id="IPR055123">
    <property type="entry name" value="SpnB-like_Rossmann"/>
</dbReference>
<dbReference type="CDD" id="cd08956">
    <property type="entry name" value="KR_3_FAS_SDR_x"/>
    <property type="match status" value="1"/>
</dbReference>
<evidence type="ECO:0000256" key="9">
    <source>
        <dbReference type="ARBA" id="ARBA00052442"/>
    </source>
</evidence>
<evidence type="ECO:0000256" key="2">
    <source>
        <dbReference type="ARBA" id="ARBA00022450"/>
    </source>
</evidence>
<dbReference type="PROSITE" id="PS00606">
    <property type="entry name" value="KS3_1"/>
    <property type="match status" value="3"/>
</dbReference>
<sequence>MSDEQKLRDYLTRVVAELQQTRERLRAASDQEPEPVAIVAMSCRYPGDVTTPEQLWELLADGTDAVTEFPADRGWDLDALYDPEPGKPGKVYATEGGFLHDAPQFDAGFFGISPREAVAMDPQQRLLLETSWEAFERAGIPSEQVRGSSTGVFVGASTQGYGMPEGSSGSEGHVLTGNVTSVLSGRVAYTFDLDGPAVTIDTACSSSLVALHLAVQALRNGECSMALAGGSTVMAGPGGLLEFARQRGLARDGRCKAYSDSADGMGMAEGVGVLLVERLSDARANGHPVLAVVRGSAVNSDGASNGLTAPNGPSQQQVIRQALANARLSVDQVDVVEGHGTGTELGDPIEAQALLATYGRNRERPLWLGSVKSNIGHTQAAAGVAGVMKMVLALQHGVLPRTLHADVPSSEVDWSTGSVSLLTEPVPWPDTGEPRRAAVSSFGISGTNAHVVVESAPAEEPVARPARQTLPVVPWVLSAKSREGLDAQADKLKSYLDRIGTEDAGAVDPVDVGYSLAATRTALSHRAVVLDSAGLVGLSSGVVRGVVGEGKVGFLFSGQGAQRVGMGRGLYEAFPVFAEVFDEVCGELDGLVGGSVREVVFGGGGGLLDDTLFTQVGLFAFEVALFRLVESWGVVPDYVLGHSVGEVAAAHCVGVLSLRDACVLVGARGRLMSGLSSGGVMVALEASEAEVVPVLGEGVSLAAVNGVGSVVLSGDEDAVSAVLVGFEGRRHRRLRVSHAFHSARMEPMLGEFSSVVEGLEFSVPRVPVVSSVSGGVVSGEWCDPGYWVRQVRETVRFGAGVECLVSRGVVRCVEIGPDAVLTPMAADQVEVIPALRDGKDEIRSLLAALAELWVRGSRVDWAAYFDGVGARSVELPTYAFQRERYWPVVEAPDGDGTGAEQLSADDARFWAAVERGDVAALAEDVEVSEDEPLKAVLPKLSSWRRKRHQLSVVDGWRYAADWRRLAGVSGGSVGGSWLVVSSAGQQEHPLVTALRERGARVVPVTVDEGLDRTGLAGLLESSAAEHPDLAGVVSLLALAEEPVAGAEVLPAGLAGTLLLAQAMDDVALSAPLWCVTCGAVSVNRADALTSVVQSQVWGLGRVVGLEQPQRWGGLLDLPGDPDERALDRACGVLGGAEDQVAVRSSGVYVRRVVEAPANTVEPIALRGTVLITGGTGALAARVARWAVAQGADRVVLVSRRGADAPGATELCAELEASGARAEVVSCDVTDRAALASLASGLEAEGERVRAVVHTAGVGQLTPLSEVTVEEFVHVLHAKVLGAANLDAVFGEHTLDAFVLFSSISSIWGSGLQGAYAAANAYLDALAQQRRQRGLVATAVAWGPWADGGMAAGHAGEHLLRQGLPAMAPELAVIAMHRAISGAAPVVAVADVDWSRFAPAFSSARAWPLFDELPEASAALEGTGEADQDGEQSSALHTRLAGMTAEDRHEHLLELVRTEAAGVLGHSSITAVEPGQAFRELGFDSLTAVELRGKLTAATGLALPATLVFDYPTPAVVAEHLRSLLFGEDPATAPATVTTRGADDDPIAIVAMSCRYPGGVASPEDLWRLVSSGGDAVTGFPSDRGWDLERLFSDDPEQPGTSYCREGGFVDGATEFDADFFGISPREALAMDPQQRVLLEATWEVFERAGIAPSSNEGAPVGVFIGTNGHDYQNLLAMSPEALEGHLGTGNAASVVSGRVSYAFGLQGPALTVDTACSSSLVALHLAAQALRAGECSMALAGGVTVMATPSTFVDFSRQRGLATDGRCKSFGGAADGTGWAEGVGVLLVERLSDARRNGHPVLAVLRGSAVNSDGASNGLTAPNGPSQQRVIRQALADAGLSASEVDAVEGHGTGTVLGDPIEAQAVLATYGQDRPDDRPPLWLGSLKSNMGHAQAAAGVGGVIKLVLSMRNGMLPRSLHIDEPTPHVDWSAGAVSLLTEAVPWPETGTPRRAAVSSFGVSGTNAHVILESVPEESAEPVAAARELPVVPWLLSARTPAALSAQAESLARQVDSYPEDQRPARADIGYSLATGRDALSHRAVVFDAADLVELDTSPHVVRGTVEPGKLAFAFSGQGAQRTGMGRELYAAFPVFADTFDAVCGELDRHLEVSVREVVFGGDERVHETMWAQAGLFAVEVALFRLVESWGVNPDFVVGHSIGEIAAAHVAGVLDLVDACRLVAARGRLMQALPTGGVMVSLQATEDEVAPLLSDGVSLAAVNGPSSVVLSGDGDAVTAVVAQFEDRKQKRLTVSHAFHSARMEPMLDEFRTVAEGLSFAEAGVSAVSTVTGHQVLREWCEPEYWVRQVREPVRFADAVSTLREHGATTILEIGPDGALAALADGDVIPSQRRDRDEPRTLVGALAELYVRGRTVDWEAFFAGSGARRTDLPTYPFQHERFWPSGTTIWSGDPTSLGLRSAEHALLGAAMTLAEDDSLVLTGRLSAGTHPWLAEHVVLGSVLVPGTAFVELALHAAAQVGCGLVEELTLQAPLPLPEREGVAVQLTVGAPDDRGRRSLNVRSSTDDDEQWRLHATGVVAPAPATVPDGLREWPPSDAEAVAVDDFYDGLSEAGFDYGPAFRGVRSVWRRGADTFAEVALPDDVEVDGFGIHPALLDAALHPMSVAGTQWGLPFAWSGVTLTAVGARTVRVRVTDVSDVSATASGCAVLLADAEGAPLATVDSLALRPPQQAGTQSSDGTDRSMLHLAWPPLPLPERVPDDRTVVLGEPGRLAPLGLDSYAELAEIAALAGTSAMPSSVLVAIGQRAADPVAAVHESTETLLTLVRDWLAADGLDSARLVVVTSGATGNDAVTDLAGSAAWGLVRSAQTENPGRFVLVDLDTHPASASALPAALATGEPQLALRAGEAAVPRLRRASAAALVPPEGASWRLGTTGGGTLDNLTLGPDDTVTEPLTGATVRVGVRAAGVNFRDVLIALGMYPGAATMGIEGAGVVLDVGPDVEGFAPGDRVMGLLTDGFGQVAQTDYRMLARIPDGWSFAQAASTPVAFMTAYYALVELGGLRPGESVLVHSAAGGVGMAAVQLARHLGAEVFATASPAKWDTVRDLGVDDERIASSRTLDFEQRFREGTGGRGVDIVLNSLSGEFIDASLRLLADGGRFLEMGKTDPRAPEGVAYRAFDLVETGPERTGRLLADVLALFEQGALRPLPTRTWDLRRAPEAFRHISQARHVGKVVLTVPGPAPQHGTVLVTGATGELGGRVARHLVAEHGVRSLVLAGRRGAEAPAAREVADELRDAGADVVLAACDVADRDALAGLLAAIPDDRPLTGVVHAAGVLDDGVVTALTPDRLAAVLRPKVDAAWHLHELTAHLDLSLFVTFSSVAGVFGAQGQANYAAANAFLDGLAELRGARGLAATSAAWGPWAAEGMMGALGDDGERVSRSGIVSLPPERGLALFDAALRGARPAVAPVELDLPTLRGRAASGGVPPVLHELVRVDGRRQAGTGEGSAWTQRLAAQSPEERARTMLELVRGYAAAVLGHPGPDAIDATRPFSELGFDSLTAVELRNHLADATGLRLPATLVFDHPTPTALAELLLGELIGVEQTHPVEAAPARAEDDDPIVIVGMSCRFPGGVASPGELWQLVLDGEDAIGAPPTDRGWRIDADDIPPFSGGFLDGAGEFDAGFFGISPREALAMDPQQRLLLETTWESFEHAGIDPAELRGSRTGMFVGAAFSSYGSGRMTSEEVQGHALTGTATSVISGRVAYTFGFEGPAVSVDTACSSSLVALHLAAQALRSGECTLAVAGGVTVMATPGVFAEFSKQQGLSPDGRCKAFSDAADGTGWSEGGGVLVLERLSDARRNRHRVLAVVRGSASNSDGASNGLTAPNGPSQQRVIRQALANAALSTADVDAVEAHGTGTALGDPIEAQALLATYGRDRDTDRPLWLGSIKSNIGHAQAAAGVAGLIKTVLALRHGVLPRTLHVDEPSSQVDWSAGAVSLLTEQLPWPETGRPRRAAVSAFGISGTNAHAILEQAPEPEPWPESGEPVLDSDAVSLLLSARSSDALVAQARRLRSYLADNADASVGAVGHALALGRASLDHRAAVVAAGRDEALRALDALLDDREAPRVVRGRAGTRPKPVFVFPGQGSQWAGMAVALLDSAPVFRAELKACSDALEVHLGWSVFDALRDGEDIGGEPGRDGDSPDEVDGVDRVDRIQPILFAVMVALAKLWRAHGVEPAAVIGHSQGEIAAACVSGALSLQDAAKVIALRSRALLALSGRGGMLSVREPVDRVRARIERSGGSLSVAAVNAPGIVVVSGPQDALDEFAAGCAEDGVRTRRIAVDIASHSAQVDEIETELAEALTSVTAGPGEVPCFSTVTGERFDTSGMDAGYWFRNLRRPVEFEAAARAALAEGHEVFVEVSPHPVLTVGLEEVFEDTEGAEGTDGALGTTAAVAVGTLRRDDGGADRFLTSLAEAHAHGVDVDWTRVFGGHDPLTARALDLPTYPFQRARYWLESGARGSGAGTALDGAFWEAVEHADLDTLASTLDLADEATRSSLGAVLPALGSWHRQRSARSTVDGWRYRPAWQAVSPAPGAHVGGRWLLVVPASGKGDELVDVVESALADHGADVVALTVDDAGLDRAHVAELLGELAAEPAGIVSLLALAEEPAVNTPEVPAGLAATLTLVQALGDAGLTARLWCLTRGAVSTGDTDPVTSPAQAAVWGLGRVAALEHPDRWGGLVDVAPDPAHRDAAFAERLCAVLGSVDGEDQLALRRSGVLARRLRRAPAKAGPEWTPEGKVLVTGGAGAIGGTLARWLAARGAEHLVLVGRGGDTTPAAVRLRDELVAAGTRVTFAACDVADRDALTALARGEDDGVPVRAVVHAAGVLDNGMLDTISGDQLATTLRGKAVGARNLHDAVAGVDLDAFVLFSAFAGVMGGTGQGPCAAADAFVDALAEQRRAAGLPATSIAWGSWATGEPEAEGESQGSGWLLERGLPALPAETALAALAGIVGRAEAPLLVANVDWQRFAPAFTAARASTVIGDLPEVKALDAGGGDDGPVGAQRAAAFADTLAGLSEAEVDRTLLTLVRTEAAGVLGYDGVDEVEPKKPFRDLGFESLTAVELRNQLSRRTGLRLPVTLVFDYPSPVELAAFLRGEVLGDTQPSSTSVFDELDRLEATLADFAEDRTARGRVSARLRSLLSTLDEPADADEKREVAGRLDSASADEVLAFIDNELGAS</sequence>
<dbReference type="SMART" id="SM01294">
    <property type="entry name" value="PKS_PP_betabranch"/>
    <property type="match status" value="3"/>
</dbReference>
<evidence type="ECO:0000256" key="7">
    <source>
        <dbReference type="ARBA" id="ARBA00023268"/>
    </source>
</evidence>
<dbReference type="PROSITE" id="PS50075">
    <property type="entry name" value="CARRIER"/>
    <property type="match status" value="3"/>
</dbReference>
<dbReference type="RefSeq" id="WP_252365330.1">
    <property type="nucleotide sequence ID" value="NZ_MWIH01000009.1"/>
</dbReference>
<dbReference type="SMART" id="SM00822">
    <property type="entry name" value="PKS_KR"/>
    <property type="match status" value="3"/>
</dbReference>
<dbReference type="InterPro" id="IPR013968">
    <property type="entry name" value="PKS_KR"/>
</dbReference>
<dbReference type="PANTHER" id="PTHR43775:SF51">
    <property type="entry name" value="INACTIVE PHENOLPHTHIOCEROL SYNTHESIS POLYKETIDE SYNTHASE TYPE I PKS1-RELATED"/>
    <property type="match status" value="1"/>
</dbReference>
<dbReference type="InterPro" id="IPR016036">
    <property type="entry name" value="Malonyl_transacylase_ACP-bd"/>
</dbReference>
<evidence type="ECO:0000313" key="18">
    <source>
        <dbReference type="EMBL" id="OQO89683.1"/>
    </source>
</evidence>
<dbReference type="GO" id="GO:0006633">
    <property type="term" value="P:fatty acid biosynthetic process"/>
    <property type="evidence" value="ECO:0007669"/>
    <property type="project" value="InterPro"/>
</dbReference>
<dbReference type="SUPFAM" id="SSF51735">
    <property type="entry name" value="NAD(P)-binding Rossmann-fold domains"/>
    <property type="match status" value="7"/>
</dbReference>
<dbReference type="Pfam" id="PF00550">
    <property type="entry name" value="PP-binding"/>
    <property type="match status" value="3"/>
</dbReference>
<dbReference type="InterPro" id="IPR009081">
    <property type="entry name" value="PP-bd_ACP"/>
</dbReference>
<dbReference type="InterPro" id="IPR016035">
    <property type="entry name" value="Acyl_Trfase/lysoPLipase"/>
</dbReference>
<dbReference type="Pfam" id="PF02801">
    <property type="entry name" value="Ketoacyl-synt_C"/>
    <property type="match status" value="3"/>
</dbReference>
<dbReference type="InterPro" id="IPR036291">
    <property type="entry name" value="NAD(P)-bd_dom_sf"/>
</dbReference>
<dbReference type="GO" id="GO:0016491">
    <property type="term" value="F:oxidoreductase activity"/>
    <property type="evidence" value="ECO:0007669"/>
    <property type="project" value="InterPro"/>
</dbReference>
<keyword evidence="19" id="KW-1185">Reference proteome</keyword>
<dbReference type="Gene3D" id="3.40.50.11460">
    <property type="match status" value="2"/>
</dbReference>
<dbReference type="Pfam" id="PF16197">
    <property type="entry name" value="KAsynt_C_assoc"/>
    <property type="match status" value="3"/>
</dbReference>
<dbReference type="InterPro" id="IPR036736">
    <property type="entry name" value="ACP-like_sf"/>
</dbReference>
<proteinExistence type="predicted"/>
<dbReference type="InterPro" id="IPR006162">
    <property type="entry name" value="Ppantetheine_attach_site"/>
</dbReference>
<evidence type="ECO:0000259" key="15">
    <source>
        <dbReference type="PROSITE" id="PS50075"/>
    </source>
</evidence>
<dbReference type="InterPro" id="IPR050091">
    <property type="entry name" value="PKS_NRPS_Biosynth_Enz"/>
</dbReference>
<dbReference type="PROSITE" id="PS00012">
    <property type="entry name" value="PHOSPHOPANTETHEINE"/>
    <property type="match status" value="3"/>
</dbReference>
<dbReference type="CDD" id="cd05195">
    <property type="entry name" value="enoyl_red"/>
    <property type="match status" value="1"/>
</dbReference>
<dbReference type="InterPro" id="IPR002364">
    <property type="entry name" value="Quin_OxRdtase/zeta-crystal_CS"/>
</dbReference>
<dbReference type="GO" id="GO:0047879">
    <property type="term" value="F:erythronolide synthase activity"/>
    <property type="evidence" value="ECO:0007669"/>
    <property type="project" value="UniProtKB-EC"/>
</dbReference>
<dbReference type="SUPFAM" id="SSF55048">
    <property type="entry name" value="Probable ACP-binding domain of malonyl-CoA ACP transacylase"/>
    <property type="match status" value="3"/>
</dbReference>
<dbReference type="InterPro" id="IPR014030">
    <property type="entry name" value="Ketoacyl_synth_N"/>
</dbReference>
<dbReference type="InterPro" id="IPR020843">
    <property type="entry name" value="ER"/>
</dbReference>
<dbReference type="InterPro" id="IPR014043">
    <property type="entry name" value="Acyl_transferase_dom"/>
</dbReference>
<gene>
    <name evidence="18" type="ORF">B1813_22555</name>
</gene>
<dbReference type="Gene3D" id="3.90.180.10">
    <property type="entry name" value="Medium-chain alcohol dehydrogenases, catalytic domain"/>
    <property type="match status" value="1"/>
</dbReference>
<dbReference type="InterPro" id="IPR015083">
    <property type="entry name" value="NorB/c/GfsB-D-like_docking"/>
</dbReference>
<dbReference type="InterPro" id="IPR020806">
    <property type="entry name" value="PKS_PP-bd"/>
</dbReference>
<dbReference type="InterPro" id="IPR001227">
    <property type="entry name" value="Ac_transferase_dom_sf"/>
</dbReference>
<feature type="region of interest" description="N-terminal hotdog fold" evidence="14">
    <location>
        <begin position="2419"/>
        <end position="2541"/>
    </location>
</feature>
<dbReference type="FunFam" id="3.40.47.10:FF:000019">
    <property type="entry name" value="Polyketide synthase type I"/>
    <property type="match status" value="3"/>
</dbReference>
<feature type="domain" description="Ketosynthase family 3 (KS3)" evidence="16">
    <location>
        <begin position="33"/>
        <end position="455"/>
    </location>
</feature>
<comment type="subunit">
    <text evidence="12">Homodimer. Erythronolide synthase is composed of EryAI, EryAII and EryAIII multimodular (2 modules) polypeptides each coding for a functional synthase subunit which participates in 2 of the six FAS-like elongation steps required for formation of the polyketide. Module 1, 2, 3, 4, 5, and 6 participating in biosynthesis steps 1, 2, 3, 4, 5, and 6, respectively.</text>
</comment>
<dbReference type="Gene3D" id="1.10.1200.10">
    <property type="entry name" value="ACP-like"/>
    <property type="match status" value="3"/>
</dbReference>
<dbReference type="GO" id="GO:0004312">
    <property type="term" value="F:fatty acid synthase activity"/>
    <property type="evidence" value="ECO:0007669"/>
    <property type="project" value="TreeGrafter"/>
</dbReference>
<dbReference type="FunFam" id="3.40.366.10:FF:000002">
    <property type="entry name" value="Probable polyketide synthase 2"/>
    <property type="match status" value="2"/>
</dbReference>
<feature type="domain" description="Carrier" evidence="15">
    <location>
        <begin position="3478"/>
        <end position="3553"/>
    </location>
</feature>
<dbReference type="Gene3D" id="3.40.47.10">
    <property type="match status" value="3"/>
</dbReference>
<dbReference type="CDD" id="cd08952">
    <property type="entry name" value="KR_1_SDR_x"/>
    <property type="match status" value="2"/>
</dbReference>
<dbReference type="InterPro" id="IPR020841">
    <property type="entry name" value="PKS_Beta-ketoAc_synthase_dom"/>
</dbReference>
<feature type="active site" description="Proton acceptor; for dehydratase activity" evidence="14">
    <location>
        <position position="2451"/>
    </location>
</feature>
<evidence type="ECO:0000256" key="12">
    <source>
        <dbReference type="ARBA" id="ARBA00063272"/>
    </source>
</evidence>
<dbReference type="Gene3D" id="3.40.50.720">
    <property type="entry name" value="NAD(P)-binding Rossmann-like Domain"/>
    <property type="match status" value="3"/>
</dbReference>
<dbReference type="EC" id="2.3.1.94" evidence="13"/>
<evidence type="ECO:0000256" key="3">
    <source>
        <dbReference type="ARBA" id="ARBA00022553"/>
    </source>
</evidence>
<dbReference type="SUPFAM" id="SSF50129">
    <property type="entry name" value="GroES-like"/>
    <property type="match status" value="1"/>
</dbReference>
<dbReference type="PANTHER" id="PTHR43775">
    <property type="entry name" value="FATTY ACID SYNTHASE"/>
    <property type="match status" value="1"/>
</dbReference>
<name>A0A1V8ZY44_SACPI</name>
<dbReference type="FunFam" id="1.10.1200.10:FF:000007">
    <property type="entry name" value="Probable polyketide synthase pks17"/>
    <property type="match status" value="3"/>
</dbReference>
<feature type="domain" description="PKS/mFAS DH" evidence="17">
    <location>
        <begin position="2419"/>
        <end position="2690"/>
    </location>
</feature>
<dbReference type="SMART" id="SM00827">
    <property type="entry name" value="PKS_AT"/>
    <property type="match status" value="3"/>
</dbReference>
<feature type="active site" description="Proton donor; for dehydratase activity" evidence="14">
    <location>
        <position position="2612"/>
    </location>
</feature>
<dbReference type="SMART" id="SM00825">
    <property type="entry name" value="PKS_KS"/>
    <property type="match status" value="3"/>
</dbReference>
<dbReference type="SMART" id="SM00823">
    <property type="entry name" value="PKS_PP"/>
    <property type="match status" value="3"/>
</dbReference>
<dbReference type="Pfam" id="PF18369">
    <property type="entry name" value="PKS_DE"/>
    <property type="match status" value="2"/>
</dbReference>
<dbReference type="InterPro" id="IPR020807">
    <property type="entry name" value="PKS_DH"/>
</dbReference>
<feature type="domain" description="Ketosynthase family 3 (KS3)" evidence="16">
    <location>
        <begin position="1543"/>
        <end position="1970"/>
    </location>
</feature>
<comment type="caution">
    <text evidence="18">The sequence shown here is derived from an EMBL/GenBank/DDBJ whole genome shotgun (WGS) entry which is preliminary data.</text>
</comment>
<dbReference type="Gene3D" id="3.30.70.3290">
    <property type="match status" value="3"/>
</dbReference>
<dbReference type="SMART" id="SM00829">
    <property type="entry name" value="PKS_ER"/>
    <property type="match status" value="1"/>
</dbReference>
<evidence type="ECO:0000256" key="8">
    <source>
        <dbReference type="ARBA" id="ARBA00023315"/>
    </source>
</evidence>
<dbReference type="GO" id="GO:0031177">
    <property type="term" value="F:phosphopantetheine binding"/>
    <property type="evidence" value="ECO:0007669"/>
    <property type="project" value="InterPro"/>
</dbReference>
<dbReference type="InterPro" id="IPR041618">
    <property type="entry name" value="PKS_DE"/>
</dbReference>
<dbReference type="InterPro" id="IPR042104">
    <property type="entry name" value="PKS_dehydratase_sf"/>
</dbReference>
<feature type="domain" description="Carrier" evidence="15">
    <location>
        <begin position="5040"/>
        <end position="5115"/>
    </location>
</feature>
<keyword evidence="3" id="KW-0597">Phosphoprotein</keyword>
<keyword evidence="5" id="KW-0677">Repeat</keyword>
<dbReference type="GO" id="GO:0004315">
    <property type="term" value="F:3-oxoacyl-[acyl-carrier-protein] synthase activity"/>
    <property type="evidence" value="ECO:0007669"/>
    <property type="project" value="InterPro"/>
</dbReference>
<dbReference type="FunFam" id="3.90.180.10:FF:000032">
    <property type="entry name" value="Probable polyketide synthase pks1"/>
    <property type="match status" value="1"/>
</dbReference>
<dbReference type="InterPro" id="IPR018201">
    <property type="entry name" value="Ketoacyl_synth_AS"/>
</dbReference>
<evidence type="ECO:0000313" key="19">
    <source>
        <dbReference type="Proteomes" id="UP000192591"/>
    </source>
</evidence>
<keyword evidence="4" id="KW-0808">Transferase</keyword>
<feature type="domain" description="Carrier" evidence="15">
    <location>
        <begin position="1449"/>
        <end position="1524"/>
    </location>
</feature>
<dbReference type="InterPro" id="IPR049552">
    <property type="entry name" value="PKS_DH_N"/>
</dbReference>
<dbReference type="PROSITE" id="PS01162">
    <property type="entry name" value="QOR_ZETA_CRYSTAL"/>
    <property type="match status" value="1"/>
</dbReference>
<dbReference type="SUPFAM" id="SSF52151">
    <property type="entry name" value="FabD/lysophospholipase-like"/>
    <property type="match status" value="3"/>
</dbReference>
<dbReference type="EMBL" id="MWIH01000009">
    <property type="protein sequence ID" value="OQO89683.1"/>
    <property type="molecule type" value="Genomic_DNA"/>
</dbReference>
<dbReference type="InterPro" id="IPR013154">
    <property type="entry name" value="ADH-like_N"/>
</dbReference>
<protein>
    <recommendedName>
        <fullName evidence="13">6-deoxyerythronolide-B synthase</fullName>
        <ecNumber evidence="13">2.3.1.94</ecNumber>
    </recommendedName>
</protein>
<evidence type="ECO:0000256" key="5">
    <source>
        <dbReference type="ARBA" id="ARBA00022737"/>
    </source>
</evidence>
<evidence type="ECO:0000256" key="13">
    <source>
        <dbReference type="ARBA" id="ARBA00066981"/>
    </source>
</evidence>
<dbReference type="InterPro" id="IPR011032">
    <property type="entry name" value="GroES-like_sf"/>
</dbReference>
<evidence type="ECO:0000256" key="10">
    <source>
        <dbReference type="ARBA" id="ARBA00060158"/>
    </source>
</evidence>
<dbReference type="GO" id="GO:0033068">
    <property type="term" value="P:macrolide biosynthetic process"/>
    <property type="evidence" value="ECO:0007669"/>
    <property type="project" value="UniProtKB-ARBA"/>
</dbReference>
<dbReference type="Pfam" id="PF13602">
    <property type="entry name" value="ADH_zinc_N_2"/>
    <property type="match status" value="1"/>
</dbReference>
<dbReference type="FunFam" id="3.40.50.720:FF:000209">
    <property type="entry name" value="Polyketide synthase Pks12"/>
    <property type="match status" value="1"/>
</dbReference>
<dbReference type="Gene3D" id="3.10.129.110">
    <property type="entry name" value="Polyketide synthase dehydratase"/>
    <property type="match status" value="1"/>
</dbReference>
<dbReference type="Gene3D" id="6.10.140.1830">
    <property type="match status" value="1"/>
</dbReference>
<keyword evidence="8" id="KW-0012">Acyltransferase</keyword>
<evidence type="ECO:0000259" key="17">
    <source>
        <dbReference type="PROSITE" id="PS52019"/>
    </source>
</evidence>
<dbReference type="InterPro" id="IPR049900">
    <property type="entry name" value="PKS_mFAS_DH"/>
</dbReference>
<dbReference type="STRING" id="1962155.B1813_22555"/>
<evidence type="ECO:0000256" key="6">
    <source>
        <dbReference type="ARBA" id="ARBA00023194"/>
    </source>
</evidence>
<dbReference type="InterPro" id="IPR032821">
    <property type="entry name" value="PKS_assoc"/>
</dbReference>
<dbReference type="GO" id="GO:0008270">
    <property type="term" value="F:zinc ion binding"/>
    <property type="evidence" value="ECO:0007669"/>
    <property type="project" value="InterPro"/>
</dbReference>
<dbReference type="Gene3D" id="3.40.366.10">
    <property type="entry name" value="Malonyl-Coenzyme A Acyl Carrier Protein, domain 2"/>
    <property type="match status" value="3"/>
</dbReference>
<evidence type="ECO:0000259" key="16">
    <source>
        <dbReference type="PROSITE" id="PS52004"/>
    </source>
</evidence>
<comment type="cofactor">
    <cofactor evidence="1">
        <name>pantetheine 4'-phosphate</name>
        <dbReference type="ChEBI" id="CHEBI:47942"/>
    </cofactor>
</comment>
<dbReference type="CDD" id="cd00833">
    <property type="entry name" value="PKS"/>
    <property type="match status" value="3"/>
</dbReference>
<comment type="pathway">
    <text evidence="11">Antibiotic biosynthesis; erythromycin biosynthesis.</text>
</comment>
<evidence type="ECO:0000256" key="11">
    <source>
        <dbReference type="ARBA" id="ARBA00060622"/>
    </source>
</evidence>
<keyword evidence="7" id="KW-0511">Multifunctional enzyme</keyword>
<keyword evidence="6" id="KW-0045">Antibiotic biosynthesis</keyword>
<reference evidence="18 19" key="1">
    <citation type="submission" date="2017-02" db="EMBL/GenBank/DDBJ databases">
        <title>Draft genome of Saccharomonospora sp. 154.</title>
        <authorList>
            <person name="Alonso-Carmona G.S."/>
            <person name="De La Haba R."/>
            <person name="Vera-Gargallo B."/>
            <person name="Sandoval-Trujillo A.H."/>
            <person name="Ramirez-Duran N."/>
            <person name="Ventosa A."/>
        </authorList>
    </citation>
    <scope>NUCLEOTIDE SEQUENCE [LARGE SCALE GENOMIC DNA]</scope>
    <source>
        <strain evidence="18 19">LRS4.154</strain>
    </source>
</reference>
<evidence type="ECO:0000256" key="14">
    <source>
        <dbReference type="PROSITE-ProRule" id="PRU01363"/>
    </source>
</evidence>
<evidence type="ECO:0000256" key="1">
    <source>
        <dbReference type="ARBA" id="ARBA00001957"/>
    </source>
</evidence>
<keyword evidence="2" id="KW-0596">Phosphopantetheine</keyword>
<dbReference type="InterPro" id="IPR057326">
    <property type="entry name" value="KR_dom"/>
</dbReference>
<comment type="function">
    <text evidence="10">Involved in the biosynthesis of antibiotic erythromycin via the biosynthesis of its aglycone precursor, 6-deoxyerythronolide B (6-dEB).</text>
</comment>
<dbReference type="NCBIfam" id="NF045894">
    <property type="entry name" value="PKS_plus_SDR"/>
    <property type="match status" value="2"/>
</dbReference>
<dbReference type="Pfam" id="PF00109">
    <property type="entry name" value="ketoacyl-synt"/>
    <property type="match status" value="3"/>
</dbReference>
<dbReference type="InterPro" id="IPR049551">
    <property type="entry name" value="PKS_DH_C"/>
</dbReference>
<dbReference type="Pfam" id="PF08659">
    <property type="entry name" value="KR"/>
    <property type="match status" value="3"/>
</dbReference>
<dbReference type="SUPFAM" id="SSF53901">
    <property type="entry name" value="Thiolase-like"/>
    <property type="match status" value="3"/>
</dbReference>
<feature type="region of interest" description="C-terminal hotdog fold" evidence="14">
    <location>
        <begin position="2553"/>
        <end position="2690"/>
    </location>
</feature>
<dbReference type="PROSITE" id="PS52019">
    <property type="entry name" value="PKS_MFAS_DH"/>
    <property type="match status" value="1"/>
</dbReference>
<dbReference type="Pfam" id="PF22953">
    <property type="entry name" value="SpnB_Rossmann"/>
    <property type="match status" value="1"/>
</dbReference>
<feature type="domain" description="Ketosynthase family 3 (KS3)" evidence="16">
    <location>
        <begin position="3572"/>
        <end position="3988"/>
    </location>
</feature>
<dbReference type="SUPFAM" id="SSF47336">
    <property type="entry name" value="ACP-like"/>
    <property type="match status" value="3"/>
</dbReference>
<organism evidence="18 19">
    <name type="scientific">Saccharomonospora piscinae</name>
    <dbReference type="NCBI Taxonomy" id="687388"/>
    <lineage>
        <taxon>Bacteria</taxon>
        <taxon>Bacillati</taxon>
        <taxon>Actinomycetota</taxon>
        <taxon>Actinomycetes</taxon>
        <taxon>Pseudonocardiales</taxon>
        <taxon>Pseudonocardiaceae</taxon>
        <taxon>Saccharomonospora</taxon>
    </lineage>
</organism>
<dbReference type="Pfam" id="PF21089">
    <property type="entry name" value="PKS_DH_N"/>
    <property type="match status" value="1"/>
</dbReference>
<dbReference type="InterPro" id="IPR016039">
    <property type="entry name" value="Thiolase-like"/>
</dbReference>
<dbReference type="Pfam" id="PF08990">
    <property type="entry name" value="Docking"/>
    <property type="match status" value="1"/>
</dbReference>